<dbReference type="InterPro" id="IPR049804">
    <property type="entry name" value="Choice_anch_L"/>
</dbReference>
<keyword evidence="5" id="KW-1185">Reference proteome</keyword>
<dbReference type="Pfam" id="PF17963">
    <property type="entry name" value="Big_9"/>
    <property type="match status" value="2"/>
</dbReference>
<comment type="caution">
    <text evidence="4">The sequence shown here is derived from an EMBL/GenBank/DDBJ whole genome shotgun (WGS) entry which is preliminary data.</text>
</comment>
<dbReference type="AlphaFoldDB" id="A0A852T0M1"/>
<dbReference type="EMBL" id="JACCBJ010000001">
    <property type="protein sequence ID" value="NYD74443.1"/>
    <property type="molecule type" value="Genomic_DNA"/>
</dbReference>
<evidence type="ECO:0008006" key="6">
    <source>
        <dbReference type="Google" id="ProtNLM"/>
    </source>
</evidence>
<feature type="transmembrane region" description="Helical" evidence="2">
    <location>
        <begin position="475"/>
        <end position="498"/>
    </location>
</feature>
<accession>A0A852T0M1</accession>
<feature type="signal peptide" evidence="3">
    <location>
        <begin position="1"/>
        <end position="23"/>
    </location>
</feature>
<name>A0A852T0M1_9MICO</name>
<feature type="chain" id="PRO_5032461308" description="Tandem-95 repeat protein" evidence="3">
    <location>
        <begin position="24"/>
        <end position="506"/>
    </location>
</feature>
<keyword evidence="2" id="KW-0472">Membrane</keyword>
<keyword evidence="2" id="KW-0812">Transmembrane</keyword>
<evidence type="ECO:0000256" key="3">
    <source>
        <dbReference type="SAM" id="SignalP"/>
    </source>
</evidence>
<gene>
    <name evidence="4" type="ORF">BJ963_001962</name>
</gene>
<dbReference type="Gene3D" id="2.60.40.3440">
    <property type="match status" value="2"/>
</dbReference>
<dbReference type="NCBIfam" id="NF038133">
    <property type="entry name" value="choice_anch_L"/>
    <property type="match status" value="1"/>
</dbReference>
<feature type="region of interest" description="Disordered" evidence="1">
    <location>
        <begin position="433"/>
        <end position="457"/>
    </location>
</feature>
<evidence type="ECO:0000256" key="2">
    <source>
        <dbReference type="SAM" id="Phobius"/>
    </source>
</evidence>
<evidence type="ECO:0000313" key="4">
    <source>
        <dbReference type="EMBL" id="NYD74443.1"/>
    </source>
</evidence>
<proteinExistence type="predicted"/>
<sequence>MQNVTIICGAIAAISVAATTTLAVSPAAAGGGLVTDATGSSAGELAASLAGPGIEILGATMLGDPQALGTFSGMSTMGIDEGVALSTGRVVGLPGVHTDDRSGYLGTPGDDDIEASIGLNTFDAAVLEFDFTPRADSVSFTYVFASEEYPDWIGLVNDSFRFFINGTNCAVIGDTPVSVASVNHKVNTAFYIANNATTPRDGTAFNGFTTPLTCEAPVNKGEVNHAKLVIADARDHSLDSTVLISAGSVRSNTPPTAADVALTVAQGGSGEVVYPGADGDGDPLTYTVLDPPAHGTLVSGPTGVVYTAPADFSGLVTFTYTVSDGVDVSPPYTVTVLVTAPVAPETPVLSALDAHHSIVRGAAVPITLAATPHDPAASTTFEIVQPPVAGFLVVEGGSHLYQSAADFTGTVSFRYTATRSGVTSAPGTVTIDIVDPPADASGTGVADRSDRDPSAEGKTAAAAGSTALAATGTDASWAVAVGAAALTLGVVLGIGGVLRRSRRLDG</sequence>
<reference evidence="4 5" key="1">
    <citation type="submission" date="2020-07" db="EMBL/GenBank/DDBJ databases">
        <title>Sequencing the genomes of 1000 actinobacteria strains.</title>
        <authorList>
            <person name="Klenk H.-P."/>
        </authorList>
    </citation>
    <scope>NUCLEOTIDE SEQUENCE [LARGE SCALE GENOMIC DNA]</scope>
    <source>
        <strain evidence="4 5">DSM 23871</strain>
    </source>
</reference>
<organism evidence="4 5">
    <name type="scientific">Leifsonia soli</name>
    <dbReference type="NCBI Taxonomy" id="582665"/>
    <lineage>
        <taxon>Bacteria</taxon>
        <taxon>Bacillati</taxon>
        <taxon>Actinomycetota</taxon>
        <taxon>Actinomycetes</taxon>
        <taxon>Micrococcales</taxon>
        <taxon>Microbacteriaceae</taxon>
        <taxon>Leifsonia</taxon>
    </lineage>
</organism>
<keyword evidence="2" id="KW-1133">Transmembrane helix</keyword>
<evidence type="ECO:0000313" key="5">
    <source>
        <dbReference type="Proteomes" id="UP000589620"/>
    </source>
</evidence>
<protein>
    <recommendedName>
        <fullName evidence="6">Tandem-95 repeat protein</fullName>
    </recommendedName>
</protein>
<dbReference type="Proteomes" id="UP000589620">
    <property type="component" value="Unassembled WGS sequence"/>
</dbReference>
<keyword evidence="3" id="KW-0732">Signal</keyword>
<dbReference type="RefSeq" id="WP_179456294.1">
    <property type="nucleotide sequence ID" value="NZ_BAAAPX010000001.1"/>
</dbReference>
<evidence type="ECO:0000256" key="1">
    <source>
        <dbReference type="SAM" id="MobiDB-lite"/>
    </source>
</evidence>